<evidence type="ECO:0000256" key="1">
    <source>
        <dbReference type="ARBA" id="ARBA00006924"/>
    </source>
</evidence>
<keyword evidence="5" id="KW-0479">Metal-binding</keyword>
<dbReference type="GO" id="GO:0046872">
    <property type="term" value="F:metal ion binding"/>
    <property type="evidence" value="ECO:0007669"/>
    <property type="project" value="UniProtKB-KW"/>
</dbReference>
<dbReference type="GO" id="GO:0031509">
    <property type="term" value="P:subtelomeric heterochromatin formation"/>
    <property type="evidence" value="ECO:0007669"/>
    <property type="project" value="EnsemblFungi"/>
</dbReference>
<reference evidence="8 9" key="1">
    <citation type="journal article" date="2011" name="Proc. Natl. Acad. Sci. U.S.A.">
        <title>Evolutionary erosion of yeast sex chromosomes by mating-type switching accidents.</title>
        <authorList>
            <person name="Gordon J.L."/>
            <person name="Armisen D."/>
            <person name="Proux-Wera E."/>
            <person name="Oheigeartaigh S.S."/>
            <person name="Byrne K.P."/>
            <person name="Wolfe K.H."/>
        </authorList>
    </citation>
    <scope>NUCLEOTIDE SEQUENCE [LARGE SCALE GENOMIC DNA]</scope>
    <source>
        <strain evidence="9">ATCC 76901 / BCRC 22586 / CBS 4309 / NBRC 1992 / NRRL Y-12630</strain>
    </source>
</reference>
<dbReference type="STRING" id="1064592.G0VBR3"/>
<evidence type="ECO:0000256" key="6">
    <source>
        <dbReference type="SAM" id="Coils"/>
    </source>
</evidence>
<feature type="coiled-coil region" evidence="6">
    <location>
        <begin position="177"/>
        <end position="204"/>
    </location>
</feature>
<dbReference type="GO" id="GO:0070403">
    <property type="term" value="F:NAD+ binding"/>
    <property type="evidence" value="ECO:0007669"/>
    <property type="project" value="InterPro"/>
</dbReference>
<dbReference type="GO" id="GO:0005730">
    <property type="term" value="C:nucleolus"/>
    <property type="evidence" value="ECO:0007669"/>
    <property type="project" value="EnsemblFungi"/>
</dbReference>
<protein>
    <recommendedName>
        <fullName evidence="7">Deacetylase sirtuin-type domain-containing protein</fullName>
    </recommendedName>
</protein>
<evidence type="ECO:0000313" key="8">
    <source>
        <dbReference type="EMBL" id="CCC68389.1"/>
    </source>
</evidence>
<dbReference type="InterPro" id="IPR026590">
    <property type="entry name" value="Ssirtuin_cat_dom"/>
</dbReference>
<dbReference type="OMA" id="QLHGSIN"/>
<comment type="similarity">
    <text evidence="1">Belongs to the sirtuin family. Class I subfamily.</text>
</comment>
<dbReference type="GO" id="GO:0140861">
    <property type="term" value="P:DNA repair-dependent chromatin remodeling"/>
    <property type="evidence" value="ECO:0007669"/>
    <property type="project" value="EnsemblFungi"/>
</dbReference>
<dbReference type="CDD" id="cd00296">
    <property type="entry name" value="SIR2"/>
    <property type="match status" value="1"/>
</dbReference>
<dbReference type="InterPro" id="IPR003000">
    <property type="entry name" value="Sirtuin"/>
</dbReference>
<dbReference type="InterPro" id="IPR026591">
    <property type="entry name" value="Sirtuin_cat_small_dom_sf"/>
</dbReference>
<feature type="binding site" evidence="5">
    <location>
        <position position="210"/>
    </location>
    <ligand>
        <name>Zn(2+)</name>
        <dbReference type="ChEBI" id="CHEBI:29105"/>
    </ligand>
</feature>
<dbReference type="Gene3D" id="3.30.1600.10">
    <property type="entry name" value="SIR2/SIRT2 'Small Domain"/>
    <property type="match status" value="1"/>
</dbReference>
<gene>
    <name evidence="8" type="primary">NCAS0B03050</name>
    <name evidence="8" type="ordered locus">NCAS_0B03050</name>
</gene>
<evidence type="ECO:0000313" key="9">
    <source>
        <dbReference type="Proteomes" id="UP000001640"/>
    </source>
</evidence>
<evidence type="ECO:0000256" key="2">
    <source>
        <dbReference type="ARBA" id="ARBA00022491"/>
    </source>
</evidence>
<dbReference type="InterPro" id="IPR050134">
    <property type="entry name" value="NAD-dep_sirtuin_deacylases"/>
</dbReference>
<dbReference type="GO" id="GO:0031508">
    <property type="term" value="P:pericentric heterochromatin formation"/>
    <property type="evidence" value="ECO:0007669"/>
    <property type="project" value="EnsemblFungi"/>
</dbReference>
<sequence>MPKLQQQQLPLTPPPSTIKVPSTSATLYDLNSIDIKPKRLITQLKKLSPRKPPLRYRPIENTILSLRDYQDGLIKPSNKELKFLQYALTHCQRIVVIAGAGISTHAGIPDFRSSSKSSLLMNNSTKSLFDYNYVYSDNETTLRFNTLMNKLNKMSREASPTKFHTFLNELASQGRLLRSYTQNIDGLENKLDDLREKTIQLHGDVNLMSCTLCHKTSPYDSTLFKSNTSQNGSLVPDCTHCMEMQNMRREAGLRNRSIGKLRPKVILYNELHPDGEEIAKWNRLDVKKVPDCLIIVGTTLRIPGVINMVKAFAEKVRSRKNGIILLITNEPPSQRILKLIGNTDLVVLGDCQELPNLIQWKI</sequence>
<dbReference type="GO" id="GO:0140765">
    <property type="term" value="F:histone H3K56 deacetylase activity, NAD-dependent"/>
    <property type="evidence" value="ECO:0007669"/>
    <property type="project" value="EnsemblFungi"/>
</dbReference>
<keyword evidence="5" id="KW-0862">Zinc</keyword>
<dbReference type="PANTHER" id="PTHR11085">
    <property type="entry name" value="NAD-DEPENDENT PROTEIN DEACYLASE SIRTUIN-5, MITOCHONDRIAL-RELATED"/>
    <property type="match status" value="1"/>
</dbReference>
<dbReference type="Gene3D" id="3.40.50.1220">
    <property type="entry name" value="TPP-binding domain"/>
    <property type="match status" value="1"/>
</dbReference>
<keyword evidence="3" id="KW-0808">Transferase</keyword>
<dbReference type="GO" id="GO:0031934">
    <property type="term" value="C:mating-type region heterochromatin"/>
    <property type="evidence" value="ECO:0007669"/>
    <property type="project" value="EnsemblFungi"/>
</dbReference>
<dbReference type="FunCoup" id="G0VBR3">
    <property type="interactions" value="98"/>
</dbReference>
<dbReference type="InParanoid" id="G0VBR3"/>
<proteinExistence type="inferred from homology"/>
<dbReference type="eggNOG" id="KOG2684">
    <property type="taxonomic scope" value="Eukaryota"/>
</dbReference>
<dbReference type="GO" id="GO:0005721">
    <property type="term" value="C:pericentric heterochromatin"/>
    <property type="evidence" value="ECO:0007669"/>
    <property type="project" value="EnsemblFungi"/>
</dbReference>
<dbReference type="Proteomes" id="UP000001640">
    <property type="component" value="Chromosome 2"/>
</dbReference>
<accession>G0VBR3</accession>
<feature type="binding site" evidence="5">
    <location>
        <position position="213"/>
    </location>
    <ligand>
        <name>Zn(2+)</name>
        <dbReference type="ChEBI" id="CHEBI:29105"/>
    </ligand>
</feature>
<dbReference type="InterPro" id="IPR029035">
    <property type="entry name" value="DHS-like_NAD/FAD-binding_dom"/>
</dbReference>
<dbReference type="Pfam" id="PF02146">
    <property type="entry name" value="SIR2"/>
    <property type="match status" value="1"/>
</dbReference>
<dbReference type="AlphaFoldDB" id="G0VBR3"/>
<dbReference type="GO" id="GO:0005739">
    <property type="term" value="C:mitochondrion"/>
    <property type="evidence" value="ECO:0007669"/>
    <property type="project" value="EnsemblFungi"/>
</dbReference>
<dbReference type="GeneID" id="96901949"/>
<dbReference type="EMBL" id="HE576753">
    <property type="protein sequence ID" value="CCC68389.1"/>
    <property type="molecule type" value="Genomic_DNA"/>
</dbReference>
<dbReference type="GO" id="GO:0046459">
    <property type="term" value="P:short-chain fatty acid metabolic process"/>
    <property type="evidence" value="ECO:0007669"/>
    <property type="project" value="EnsemblFungi"/>
</dbReference>
<keyword evidence="2" id="KW-0678">Repressor</keyword>
<dbReference type="GO" id="GO:0099115">
    <property type="term" value="C:chromosome, subtelomeric region"/>
    <property type="evidence" value="ECO:0007669"/>
    <property type="project" value="EnsemblFungi"/>
</dbReference>
<dbReference type="GO" id="GO:0006282">
    <property type="term" value="P:regulation of DNA repair"/>
    <property type="evidence" value="ECO:0007669"/>
    <property type="project" value="TreeGrafter"/>
</dbReference>
<dbReference type="PROSITE" id="PS50305">
    <property type="entry name" value="SIRTUIN"/>
    <property type="match status" value="1"/>
</dbReference>
<keyword evidence="6" id="KW-0175">Coiled coil</keyword>
<feature type="domain" description="Deacetylase sirtuin-type" evidence="7">
    <location>
        <begin position="75"/>
        <end position="361"/>
    </location>
</feature>
<dbReference type="GO" id="GO:0033553">
    <property type="term" value="C:rDNA heterochromatin"/>
    <property type="evidence" value="ECO:0007669"/>
    <property type="project" value="EnsemblFungi"/>
</dbReference>
<organism evidence="8 9">
    <name type="scientific">Naumovozyma castellii</name>
    <name type="common">Yeast</name>
    <name type="synonym">Saccharomyces castellii</name>
    <dbReference type="NCBI Taxonomy" id="27288"/>
    <lineage>
        <taxon>Eukaryota</taxon>
        <taxon>Fungi</taxon>
        <taxon>Dikarya</taxon>
        <taxon>Ascomycota</taxon>
        <taxon>Saccharomycotina</taxon>
        <taxon>Saccharomycetes</taxon>
        <taxon>Saccharomycetales</taxon>
        <taxon>Saccharomycetaceae</taxon>
        <taxon>Naumovozyma</taxon>
    </lineage>
</organism>
<dbReference type="GO" id="GO:0009299">
    <property type="term" value="P:mRNA transcription"/>
    <property type="evidence" value="ECO:0007669"/>
    <property type="project" value="EnsemblFungi"/>
</dbReference>
<dbReference type="SUPFAM" id="SSF52467">
    <property type="entry name" value="DHS-like NAD/FAD-binding domain"/>
    <property type="match status" value="1"/>
</dbReference>
<dbReference type="PANTHER" id="PTHR11085:SF15">
    <property type="entry name" value="NAD-DEPENDENT HISTONE DEACETYLASE HST4"/>
    <property type="match status" value="1"/>
</dbReference>
<keyword evidence="9" id="KW-1185">Reference proteome</keyword>
<dbReference type="OrthoDB" id="2919105at2759"/>
<dbReference type="GO" id="GO:0000122">
    <property type="term" value="P:negative regulation of transcription by RNA polymerase II"/>
    <property type="evidence" value="ECO:0007669"/>
    <property type="project" value="EnsemblFungi"/>
</dbReference>
<feature type="binding site" evidence="5">
    <location>
        <position position="241"/>
    </location>
    <ligand>
        <name>Zn(2+)</name>
        <dbReference type="ChEBI" id="CHEBI:29105"/>
    </ligand>
</feature>
<evidence type="ECO:0000256" key="3">
    <source>
        <dbReference type="ARBA" id="ARBA00022679"/>
    </source>
</evidence>
<keyword evidence="4" id="KW-0520">NAD</keyword>
<name>G0VBR3_NAUCA</name>
<dbReference type="HOGENOM" id="CLU_021544_1_2_1"/>
<feature type="active site" description="Proton acceptor" evidence="5">
    <location>
        <position position="202"/>
    </location>
</feature>
<dbReference type="RefSeq" id="XP_003674763.1">
    <property type="nucleotide sequence ID" value="XM_003674715.1"/>
</dbReference>
<reference key="2">
    <citation type="submission" date="2011-08" db="EMBL/GenBank/DDBJ databases">
        <title>Genome sequence of Naumovozyma castellii.</title>
        <authorList>
            <person name="Gordon J.L."/>
            <person name="Armisen D."/>
            <person name="Proux-Wera E."/>
            <person name="OhEigeartaigh S.S."/>
            <person name="Byrne K.P."/>
            <person name="Wolfe K.H."/>
        </authorList>
    </citation>
    <scope>NUCLEOTIDE SEQUENCE</scope>
    <source>
        <strain>Type strain:CBS 4309</strain>
    </source>
</reference>
<feature type="binding site" evidence="5">
    <location>
        <position position="238"/>
    </location>
    <ligand>
        <name>Zn(2+)</name>
        <dbReference type="ChEBI" id="CHEBI:29105"/>
    </ligand>
</feature>
<evidence type="ECO:0000259" key="7">
    <source>
        <dbReference type="PROSITE" id="PS50305"/>
    </source>
</evidence>
<dbReference type="GO" id="GO:1990414">
    <property type="term" value="P:replication-born double-strand break repair via sister chromatid exchange"/>
    <property type="evidence" value="ECO:0007669"/>
    <property type="project" value="EnsemblFungi"/>
</dbReference>
<evidence type="ECO:0000256" key="4">
    <source>
        <dbReference type="ARBA" id="ARBA00023027"/>
    </source>
</evidence>
<evidence type="ECO:0000256" key="5">
    <source>
        <dbReference type="PROSITE-ProRule" id="PRU00236"/>
    </source>
</evidence>
<dbReference type="KEGG" id="ncs:NCAS_0B03050"/>